<feature type="chain" id="PRO_5012891464" evidence="1">
    <location>
        <begin position="24"/>
        <end position="254"/>
    </location>
</feature>
<protein>
    <submittedName>
        <fullName evidence="2">Uncharacterized protein</fullName>
    </submittedName>
</protein>
<dbReference type="OrthoDB" id="6338748at2759"/>
<sequence length="254" mass="28707">MQIHLFLPVLVSGCIFFAHQVSAVYLVNWWQTPKNFGSIKEMISSMRVPPGSDPTHTYWCANGFTRGYLGMQHNDGTDRRFLFSIWDDGKGSKVDALQINPDAEDSTFGGEGTGSHTILHHPWNAGDVIFFRLTAEPNQAGDYTDFAGYYRFGDTGSWTLIAKYRAEKTVLYLTGAYSFLENFAGTDKNVLREGFYGNQTMININDKDARVQMSYESQRVTKGDIWEQRLVNGESYVRMDGLKDQGIYPPTNNS</sequence>
<evidence type="ECO:0000313" key="3">
    <source>
        <dbReference type="Proteomes" id="UP000193560"/>
    </source>
</evidence>
<feature type="signal peptide" evidence="1">
    <location>
        <begin position="1"/>
        <end position="23"/>
    </location>
</feature>
<keyword evidence="1" id="KW-0732">Signal</keyword>
<evidence type="ECO:0000313" key="2">
    <source>
        <dbReference type="EMBL" id="ORZ17900.1"/>
    </source>
</evidence>
<accession>A0A1X2IK59</accession>
<name>A0A1X2IK59_9FUNG</name>
<gene>
    <name evidence="2" type="ORF">BCR42DRAFT_478519</name>
</gene>
<dbReference type="AlphaFoldDB" id="A0A1X2IK59"/>
<dbReference type="EMBL" id="MCGE01000009">
    <property type="protein sequence ID" value="ORZ17900.1"/>
    <property type="molecule type" value="Genomic_DNA"/>
</dbReference>
<keyword evidence="3" id="KW-1185">Reference proteome</keyword>
<organism evidence="2 3">
    <name type="scientific">Absidia repens</name>
    <dbReference type="NCBI Taxonomy" id="90262"/>
    <lineage>
        <taxon>Eukaryota</taxon>
        <taxon>Fungi</taxon>
        <taxon>Fungi incertae sedis</taxon>
        <taxon>Mucoromycota</taxon>
        <taxon>Mucoromycotina</taxon>
        <taxon>Mucoromycetes</taxon>
        <taxon>Mucorales</taxon>
        <taxon>Cunninghamellaceae</taxon>
        <taxon>Absidia</taxon>
    </lineage>
</organism>
<dbReference type="Proteomes" id="UP000193560">
    <property type="component" value="Unassembled WGS sequence"/>
</dbReference>
<proteinExistence type="predicted"/>
<evidence type="ECO:0000256" key="1">
    <source>
        <dbReference type="SAM" id="SignalP"/>
    </source>
</evidence>
<dbReference type="Pfam" id="PF11958">
    <property type="entry name" value="DUF3472"/>
    <property type="match status" value="1"/>
</dbReference>
<dbReference type="InterPro" id="IPR021862">
    <property type="entry name" value="DUF3472"/>
</dbReference>
<reference evidence="2 3" key="1">
    <citation type="submission" date="2016-07" db="EMBL/GenBank/DDBJ databases">
        <title>Pervasive Adenine N6-methylation of Active Genes in Fungi.</title>
        <authorList>
            <consortium name="DOE Joint Genome Institute"/>
            <person name="Mondo S.J."/>
            <person name="Dannebaum R.O."/>
            <person name="Kuo R.C."/>
            <person name="Labutti K."/>
            <person name="Haridas S."/>
            <person name="Kuo A."/>
            <person name="Salamov A."/>
            <person name="Ahrendt S.R."/>
            <person name="Lipzen A."/>
            <person name="Sullivan W."/>
            <person name="Andreopoulos W.B."/>
            <person name="Clum A."/>
            <person name="Lindquist E."/>
            <person name="Daum C."/>
            <person name="Ramamoorthy G.K."/>
            <person name="Gryganskyi A."/>
            <person name="Culley D."/>
            <person name="Magnuson J.K."/>
            <person name="James T.Y."/>
            <person name="O'Malley M.A."/>
            <person name="Stajich J.E."/>
            <person name="Spatafora J.W."/>
            <person name="Visel A."/>
            <person name="Grigoriev I.V."/>
        </authorList>
    </citation>
    <scope>NUCLEOTIDE SEQUENCE [LARGE SCALE GENOMIC DNA]</scope>
    <source>
        <strain evidence="2 3">NRRL 1336</strain>
    </source>
</reference>
<comment type="caution">
    <text evidence="2">The sequence shown here is derived from an EMBL/GenBank/DDBJ whole genome shotgun (WGS) entry which is preliminary data.</text>
</comment>